<dbReference type="GO" id="GO:0005737">
    <property type="term" value="C:cytoplasm"/>
    <property type="evidence" value="ECO:0007669"/>
    <property type="project" value="TreeGrafter"/>
</dbReference>
<organism evidence="1 2">
    <name type="scientific">Parthenolecanium corni</name>
    <dbReference type="NCBI Taxonomy" id="536013"/>
    <lineage>
        <taxon>Eukaryota</taxon>
        <taxon>Metazoa</taxon>
        <taxon>Ecdysozoa</taxon>
        <taxon>Arthropoda</taxon>
        <taxon>Hexapoda</taxon>
        <taxon>Insecta</taxon>
        <taxon>Pterygota</taxon>
        <taxon>Neoptera</taxon>
        <taxon>Paraneoptera</taxon>
        <taxon>Hemiptera</taxon>
        <taxon>Sternorrhyncha</taxon>
        <taxon>Coccoidea</taxon>
        <taxon>Coccidae</taxon>
        <taxon>Parthenolecanium</taxon>
    </lineage>
</organism>
<protein>
    <recommendedName>
        <fullName evidence="3">Tumor necrosis factor alpha-induced protein 8-like protein</fullName>
    </recommendedName>
</protein>
<dbReference type="EMBL" id="JBBCAQ010000019">
    <property type="protein sequence ID" value="KAK7595212.1"/>
    <property type="molecule type" value="Genomic_DNA"/>
</dbReference>
<dbReference type="GO" id="GO:0042981">
    <property type="term" value="P:regulation of apoptotic process"/>
    <property type="evidence" value="ECO:0007669"/>
    <property type="project" value="InterPro"/>
</dbReference>
<dbReference type="Gene3D" id="1.20.1440.160">
    <property type="entry name" value="Tumor necrosis factor alpha-induced protein 8-like"/>
    <property type="match status" value="1"/>
</dbReference>
<name>A0AAN9Y6I4_9HEMI</name>
<sequence length="192" mass="22438">MASENFKAKEIGLRAQKKLLSRMSNKTTLKLFIDDASAAILDNAYKLFKKYTGNKKEAEKLIKSIIKTVIKVGVLHRNDRFSSAELEIASKLRFDFQKTVMTIASFYELEFSYDYQYLANLLNDLRASLLILVRNHLTEKSLDRINRVFDFCRRKEFCDQLFRKNSPYREIMNRLVSDLNKSWEDGSGSTEH</sequence>
<dbReference type="AlphaFoldDB" id="A0AAN9Y6I4"/>
<dbReference type="Proteomes" id="UP001367676">
    <property type="component" value="Unassembled WGS sequence"/>
</dbReference>
<dbReference type="InterPro" id="IPR038355">
    <property type="entry name" value="TNFAIP8_sf"/>
</dbReference>
<evidence type="ECO:0000313" key="1">
    <source>
        <dbReference type="EMBL" id="KAK7595212.1"/>
    </source>
</evidence>
<dbReference type="Pfam" id="PF05527">
    <property type="entry name" value="TNFAIP8"/>
    <property type="match status" value="1"/>
</dbReference>
<dbReference type="InterPro" id="IPR008477">
    <property type="entry name" value="TNFAIP8-like"/>
</dbReference>
<dbReference type="PANTHER" id="PTHR12757:SF1">
    <property type="entry name" value="PROTEIN SALIVARY GLANDS MARRED"/>
    <property type="match status" value="1"/>
</dbReference>
<keyword evidence="2" id="KW-1185">Reference proteome</keyword>
<dbReference type="PANTHER" id="PTHR12757">
    <property type="entry name" value="TUMOR NECROSIS FACTOR INDUCED PROTEIN"/>
    <property type="match status" value="1"/>
</dbReference>
<dbReference type="FunFam" id="1.20.1440.160:FF:000001">
    <property type="entry name" value="Tumor necrosis factor alpha-induced protein 8-like 1"/>
    <property type="match status" value="1"/>
</dbReference>
<evidence type="ECO:0008006" key="3">
    <source>
        <dbReference type="Google" id="ProtNLM"/>
    </source>
</evidence>
<gene>
    <name evidence="1" type="ORF">V9T40_001645</name>
</gene>
<accession>A0AAN9Y6I4</accession>
<comment type="caution">
    <text evidence="1">The sequence shown here is derived from an EMBL/GenBank/DDBJ whole genome shotgun (WGS) entry which is preliminary data.</text>
</comment>
<reference evidence="1 2" key="1">
    <citation type="submission" date="2024-03" db="EMBL/GenBank/DDBJ databases">
        <title>Adaptation during the transition from Ophiocordyceps entomopathogen to insect associate is accompanied by gene loss and intensified selection.</title>
        <authorList>
            <person name="Ward C.M."/>
            <person name="Onetto C.A."/>
            <person name="Borneman A.R."/>
        </authorList>
    </citation>
    <scope>NUCLEOTIDE SEQUENCE [LARGE SCALE GENOMIC DNA]</scope>
    <source>
        <strain evidence="1">AWRI1</strain>
        <tissue evidence="1">Single Adult Female</tissue>
    </source>
</reference>
<proteinExistence type="predicted"/>
<evidence type="ECO:0000313" key="2">
    <source>
        <dbReference type="Proteomes" id="UP001367676"/>
    </source>
</evidence>